<sequence length="54" mass="5879">MKMIWCIATGMLLVSVIATGIILKIYTNGKLKDIDGISPVIKQELGQGSIIDQF</sequence>
<proteinExistence type="predicted"/>
<evidence type="ECO:0000313" key="1">
    <source>
        <dbReference type="EMBL" id="MCB7388709.1"/>
    </source>
</evidence>
<keyword evidence="2" id="KW-1185">Reference proteome</keyword>
<dbReference type="Proteomes" id="UP001299546">
    <property type="component" value="Unassembled WGS sequence"/>
</dbReference>
<reference evidence="1 2" key="1">
    <citation type="submission" date="2021-10" db="EMBL/GenBank/DDBJ databases">
        <title>Collection of gut derived symbiotic bacterial strains cultured from healthy donors.</title>
        <authorList>
            <person name="Lin H."/>
            <person name="Littmann E."/>
            <person name="Kohout C."/>
            <person name="Pamer E.G."/>
        </authorList>
    </citation>
    <scope>NUCLEOTIDE SEQUENCE [LARGE SCALE GENOMIC DNA]</scope>
    <source>
        <strain evidence="1 2">DFI.1.165</strain>
    </source>
</reference>
<comment type="caution">
    <text evidence="1">The sequence shown here is derived from an EMBL/GenBank/DDBJ whole genome shotgun (WGS) entry which is preliminary data.</text>
</comment>
<name>A0ABS8DJW6_9FIRM</name>
<evidence type="ECO:0000313" key="2">
    <source>
        <dbReference type="Proteomes" id="UP001299546"/>
    </source>
</evidence>
<organism evidence="1 2">
    <name type="scientific">Bariatricus massiliensis</name>
    <dbReference type="NCBI Taxonomy" id="1745713"/>
    <lineage>
        <taxon>Bacteria</taxon>
        <taxon>Bacillati</taxon>
        <taxon>Bacillota</taxon>
        <taxon>Clostridia</taxon>
        <taxon>Lachnospirales</taxon>
        <taxon>Lachnospiraceae</taxon>
        <taxon>Bariatricus</taxon>
    </lineage>
</organism>
<accession>A0ABS8DJW6</accession>
<dbReference type="RefSeq" id="WP_154670205.1">
    <property type="nucleotide sequence ID" value="NZ_JAJCIQ010000014.1"/>
</dbReference>
<dbReference type="EMBL" id="JAJCIS010000014">
    <property type="protein sequence ID" value="MCB7388709.1"/>
    <property type="molecule type" value="Genomic_DNA"/>
</dbReference>
<protein>
    <submittedName>
        <fullName evidence="1">Uncharacterized protein</fullName>
    </submittedName>
</protein>
<gene>
    <name evidence="1" type="ORF">LIZ65_15580</name>
</gene>